<proteinExistence type="predicted"/>
<dbReference type="EMBL" id="BK014886">
    <property type="protein sequence ID" value="DAD80707.1"/>
    <property type="molecule type" value="Genomic_DNA"/>
</dbReference>
<protein>
    <submittedName>
        <fullName evidence="1">Uncharacterized protein</fullName>
    </submittedName>
</protein>
<accession>A0A8S5MFL2</accession>
<sequence>MLRYRNGNTQNYPGCYFFAFFGIPGGKEGDITGHNRVTSEDETKGAVKA</sequence>
<evidence type="ECO:0000313" key="1">
    <source>
        <dbReference type="EMBL" id="DAD80707.1"/>
    </source>
</evidence>
<reference evidence="1" key="1">
    <citation type="journal article" date="2021" name="Proc. Natl. Acad. Sci. U.S.A.">
        <title>A Catalog of Tens of Thousands of Viruses from Human Metagenomes Reveals Hidden Associations with Chronic Diseases.</title>
        <authorList>
            <person name="Tisza M.J."/>
            <person name="Buck C.B."/>
        </authorList>
    </citation>
    <scope>NUCLEOTIDE SEQUENCE</scope>
    <source>
        <strain evidence="1">Ctguh8</strain>
    </source>
</reference>
<name>A0A8S5MFL2_9CAUD</name>
<organism evidence="1">
    <name type="scientific">Myoviridae sp. ctguh8</name>
    <dbReference type="NCBI Taxonomy" id="2826682"/>
    <lineage>
        <taxon>Viruses</taxon>
        <taxon>Duplodnaviria</taxon>
        <taxon>Heunggongvirae</taxon>
        <taxon>Uroviricota</taxon>
        <taxon>Caudoviricetes</taxon>
    </lineage>
</organism>